<keyword evidence="2" id="KW-1185">Reference proteome</keyword>
<protein>
    <submittedName>
        <fullName evidence="1">Uncharacterized protein</fullName>
    </submittedName>
</protein>
<accession>A0A2H3AHK3</accession>
<gene>
    <name evidence="1" type="ORF">ARMSODRAFT_983823</name>
</gene>
<reference evidence="2" key="1">
    <citation type="journal article" date="2017" name="Nat. Ecol. Evol.">
        <title>Genome expansion and lineage-specific genetic innovations in the forest pathogenic fungi Armillaria.</title>
        <authorList>
            <person name="Sipos G."/>
            <person name="Prasanna A.N."/>
            <person name="Walter M.C."/>
            <person name="O'Connor E."/>
            <person name="Balint B."/>
            <person name="Krizsan K."/>
            <person name="Kiss B."/>
            <person name="Hess J."/>
            <person name="Varga T."/>
            <person name="Slot J."/>
            <person name="Riley R."/>
            <person name="Boka B."/>
            <person name="Rigling D."/>
            <person name="Barry K."/>
            <person name="Lee J."/>
            <person name="Mihaltcheva S."/>
            <person name="LaButti K."/>
            <person name="Lipzen A."/>
            <person name="Waldron R."/>
            <person name="Moloney N.M."/>
            <person name="Sperisen C."/>
            <person name="Kredics L."/>
            <person name="Vagvoelgyi C."/>
            <person name="Patrignani A."/>
            <person name="Fitzpatrick D."/>
            <person name="Nagy I."/>
            <person name="Doyle S."/>
            <person name="Anderson J.B."/>
            <person name="Grigoriev I.V."/>
            <person name="Gueldener U."/>
            <person name="Muensterkoetter M."/>
            <person name="Nagy L.G."/>
        </authorList>
    </citation>
    <scope>NUCLEOTIDE SEQUENCE [LARGE SCALE GENOMIC DNA]</scope>
    <source>
        <strain evidence="2">28-4</strain>
    </source>
</reference>
<dbReference type="EMBL" id="KZ293541">
    <property type="protein sequence ID" value="PBK58469.1"/>
    <property type="molecule type" value="Genomic_DNA"/>
</dbReference>
<organism evidence="1 2">
    <name type="scientific">Armillaria solidipes</name>
    <dbReference type="NCBI Taxonomy" id="1076256"/>
    <lineage>
        <taxon>Eukaryota</taxon>
        <taxon>Fungi</taxon>
        <taxon>Dikarya</taxon>
        <taxon>Basidiomycota</taxon>
        <taxon>Agaricomycotina</taxon>
        <taxon>Agaricomycetes</taxon>
        <taxon>Agaricomycetidae</taxon>
        <taxon>Agaricales</taxon>
        <taxon>Marasmiineae</taxon>
        <taxon>Physalacriaceae</taxon>
        <taxon>Armillaria</taxon>
    </lineage>
</organism>
<evidence type="ECO:0000313" key="1">
    <source>
        <dbReference type="EMBL" id="PBK58469.1"/>
    </source>
</evidence>
<name>A0A2H3AHK3_9AGAR</name>
<sequence length="395" mass="44225">MDAPSRNPKQPNSAIEVIRDDDTKLISLTDMNLRSWEIGKYDESYASWMQTVRRGGGVMVVEWKQTWRKVLNAVAVVSAPVRSIAGVVEENYRGISHVDESYLERGATITERVTYIFHVLPPGVSPLYGSIDDVGSLLIYLKIGSEVLQVSRGDGKDEKSGEKRSWVKSGFTGPSSGTLSLTTMTDSLSLSNLNTERLYALLTILTEKQHQQRFRFAIPLKFGVDDNDAWPVDDVVVNPGLPSAHCPMSLHLVLFAALPTEWNADGNPSLSRARGYPGSWGRLIRWKSGHVTDPEEHREHDILPPDRNLTTKHLQRIVPKPQTPNPSRRRWQSSKMRFLLGSFPKSLLSVVLTYTLRSQEHGAGYRESFSGLAVRPHPANDELSYPMKIDTSPEP</sequence>
<evidence type="ECO:0000313" key="2">
    <source>
        <dbReference type="Proteomes" id="UP000218334"/>
    </source>
</evidence>
<dbReference type="AlphaFoldDB" id="A0A2H3AHK3"/>
<proteinExistence type="predicted"/>
<dbReference type="Proteomes" id="UP000218334">
    <property type="component" value="Unassembled WGS sequence"/>
</dbReference>